<evidence type="ECO:0000259" key="2">
    <source>
        <dbReference type="Pfam" id="PF13472"/>
    </source>
</evidence>
<protein>
    <submittedName>
        <fullName evidence="3">SGNH/GDSL hydrolase family protein</fullName>
    </submittedName>
</protein>
<reference evidence="3 4" key="1">
    <citation type="submission" date="2021-08" db="EMBL/GenBank/DDBJ databases">
        <title>Draft genome sequence of Spirulina subsalsa with high tolerance to salinity and hype-accumulation of phycocyanin.</title>
        <authorList>
            <person name="Pei H."/>
            <person name="Jiang L."/>
        </authorList>
    </citation>
    <scope>NUCLEOTIDE SEQUENCE [LARGE SCALE GENOMIC DNA]</scope>
    <source>
        <strain evidence="3 4">FACHB-351</strain>
    </source>
</reference>
<keyword evidence="1" id="KW-1133">Transmembrane helix</keyword>
<evidence type="ECO:0000313" key="4">
    <source>
        <dbReference type="Proteomes" id="UP001526426"/>
    </source>
</evidence>
<proteinExistence type="predicted"/>
<feature type="domain" description="SGNH hydrolase-type esterase" evidence="2">
    <location>
        <begin position="82"/>
        <end position="297"/>
    </location>
</feature>
<dbReference type="Gene3D" id="3.40.50.1110">
    <property type="entry name" value="SGNH hydrolase"/>
    <property type="match status" value="1"/>
</dbReference>
<dbReference type="InterPro" id="IPR036514">
    <property type="entry name" value="SGNH_hydro_sf"/>
</dbReference>
<organism evidence="3 4">
    <name type="scientific">Spirulina subsalsa FACHB-351</name>
    <dbReference type="NCBI Taxonomy" id="234711"/>
    <lineage>
        <taxon>Bacteria</taxon>
        <taxon>Bacillati</taxon>
        <taxon>Cyanobacteriota</taxon>
        <taxon>Cyanophyceae</taxon>
        <taxon>Spirulinales</taxon>
        <taxon>Spirulinaceae</taxon>
        <taxon>Spirulina</taxon>
    </lineage>
</organism>
<dbReference type="Pfam" id="PF13472">
    <property type="entry name" value="Lipase_GDSL_2"/>
    <property type="match status" value="1"/>
</dbReference>
<keyword evidence="3" id="KW-0378">Hydrolase</keyword>
<gene>
    <name evidence="3" type="ORF">K4A83_17175</name>
</gene>
<dbReference type="SUPFAM" id="SSF52266">
    <property type="entry name" value="SGNH hydrolase"/>
    <property type="match status" value="1"/>
</dbReference>
<keyword evidence="4" id="KW-1185">Reference proteome</keyword>
<comment type="caution">
    <text evidence="3">The sequence shown here is derived from an EMBL/GenBank/DDBJ whole genome shotgun (WGS) entry which is preliminary data.</text>
</comment>
<accession>A0ABT3L8Z6</accession>
<feature type="transmembrane region" description="Helical" evidence="1">
    <location>
        <begin position="6"/>
        <end position="26"/>
    </location>
</feature>
<name>A0ABT3L8Z6_9CYAN</name>
<evidence type="ECO:0000313" key="3">
    <source>
        <dbReference type="EMBL" id="MCW6037993.1"/>
    </source>
</evidence>
<keyword evidence="1" id="KW-0812">Transmembrane</keyword>
<dbReference type="RefSeq" id="WP_265265884.1">
    <property type="nucleotide sequence ID" value="NZ_JAIHOM010000102.1"/>
</dbReference>
<dbReference type="EMBL" id="JAIHOM010000102">
    <property type="protein sequence ID" value="MCW6037993.1"/>
    <property type="molecule type" value="Genomic_DNA"/>
</dbReference>
<dbReference type="GO" id="GO:0016787">
    <property type="term" value="F:hydrolase activity"/>
    <property type="evidence" value="ECO:0007669"/>
    <property type="project" value="UniProtKB-KW"/>
</dbReference>
<evidence type="ECO:0000256" key="1">
    <source>
        <dbReference type="SAM" id="Phobius"/>
    </source>
</evidence>
<sequence length="314" mass="34767">MDIWLIVVLVGGILLGGLEVTLRVLFGFGDPLVYIPDEEIGYLLAPNQRVKRMGNRVEINQFSMRGQGIEKDCPMGGKRVLLLGDSVANGGWWTDQEQIISRCLEGELGEKLGGIPVQVLNASANSWGPRNELAYVQRFGLFGARVVVVLINTDDLFGVAPSPVLVGRDRNYPDRKPLSALTEVYSRYLTPARPVPQWEAHQKEPGDRVGFNLAALEGIYAIAQAQNAHLIIALTPLLRELDPTGPKDYEIIARNRLQSFTEAHPLTYIDFLPLFAQHSQPEALYRDHIHLSPRGNQEVSQTLIPPLLAALKAP</sequence>
<dbReference type="InterPro" id="IPR013830">
    <property type="entry name" value="SGNH_hydro"/>
</dbReference>
<dbReference type="Proteomes" id="UP001526426">
    <property type="component" value="Unassembled WGS sequence"/>
</dbReference>
<keyword evidence="1" id="KW-0472">Membrane</keyword>